<reference evidence="3 5" key="1">
    <citation type="submission" date="2018-03" db="EMBL/GenBank/DDBJ databases">
        <title>Draft genome sequence of Rohu Carp (Labeo rohita).</title>
        <authorList>
            <person name="Das P."/>
            <person name="Kushwaha B."/>
            <person name="Joshi C.G."/>
            <person name="Kumar D."/>
            <person name="Nagpure N.S."/>
            <person name="Sahoo L."/>
            <person name="Das S.P."/>
            <person name="Bit A."/>
            <person name="Patnaik S."/>
            <person name="Meher P.K."/>
            <person name="Jayasankar P."/>
            <person name="Koringa P.G."/>
            <person name="Patel N.V."/>
            <person name="Hinsu A.T."/>
            <person name="Kumar R."/>
            <person name="Pandey M."/>
            <person name="Agarwal S."/>
            <person name="Srivastava S."/>
            <person name="Singh M."/>
            <person name="Iquebal M.A."/>
            <person name="Jaiswal S."/>
            <person name="Angadi U.B."/>
            <person name="Kumar N."/>
            <person name="Raza M."/>
            <person name="Shah T.M."/>
            <person name="Rai A."/>
            <person name="Jena J.K."/>
        </authorList>
    </citation>
    <scope>NUCLEOTIDE SEQUENCE [LARGE SCALE GENOMIC DNA]</scope>
    <source>
        <strain evidence="3">DASCIFA01</strain>
        <tissue evidence="3">Testis</tissue>
    </source>
</reference>
<dbReference type="EMBL" id="QBIY01013329">
    <property type="protein sequence ID" value="RXN08130.1"/>
    <property type="molecule type" value="Genomic_DNA"/>
</dbReference>
<dbReference type="EMBL" id="QBIY01012047">
    <property type="protein sequence ID" value="RXN27238.1"/>
    <property type="molecule type" value="Genomic_DNA"/>
</dbReference>
<name>A0A498LIU6_LABRO</name>
<evidence type="ECO:0000313" key="5">
    <source>
        <dbReference type="Proteomes" id="UP000290572"/>
    </source>
</evidence>
<evidence type="ECO:0000313" key="4">
    <source>
        <dbReference type="EMBL" id="RXN27238.1"/>
    </source>
</evidence>
<feature type="transmembrane region" description="Helical" evidence="2">
    <location>
        <begin position="36"/>
        <end position="58"/>
    </location>
</feature>
<sequence length="179" mass="19928">MDEELERVSEKIVMRRHGHGRASESPGKSPNESHRFGFLLVPAVTLAFRAFSSAVYFLQNSRREPEKPLTVLVKSINALEVPSEASTSGNYVKVPALDVKRQLLLPLSFATIPKSIRCHIFHTNRAINQRTRKSCSWYKGAKIGISKISVSIMVQSGFFLMSLSSTLCHVLSVNPNAMN</sequence>
<feature type="compositionally biased region" description="Basic and acidic residues" evidence="1">
    <location>
        <begin position="1"/>
        <end position="13"/>
    </location>
</feature>
<keyword evidence="2" id="KW-0472">Membrane</keyword>
<evidence type="ECO:0000256" key="1">
    <source>
        <dbReference type="SAM" id="MobiDB-lite"/>
    </source>
</evidence>
<evidence type="ECO:0000313" key="3">
    <source>
        <dbReference type="EMBL" id="RXN08130.1"/>
    </source>
</evidence>
<dbReference type="Proteomes" id="UP000290572">
    <property type="component" value="Unassembled WGS sequence"/>
</dbReference>
<keyword evidence="2" id="KW-0812">Transmembrane</keyword>
<comment type="caution">
    <text evidence="3">The sequence shown here is derived from an EMBL/GenBank/DDBJ whole genome shotgun (WGS) entry which is preliminary data.</text>
</comment>
<dbReference type="AlphaFoldDB" id="A0A498LIU6"/>
<keyword evidence="2" id="KW-1133">Transmembrane helix</keyword>
<protein>
    <submittedName>
        <fullName evidence="3">Uncharacterized protein</fullName>
    </submittedName>
</protein>
<feature type="region of interest" description="Disordered" evidence="1">
    <location>
        <begin position="1"/>
        <end position="32"/>
    </location>
</feature>
<proteinExistence type="predicted"/>
<evidence type="ECO:0000256" key="2">
    <source>
        <dbReference type="SAM" id="Phobius"/>
    </source>
</evidence>
<accession>A0A498LIU6</accession>
<keyword evidence="5" id="KW-1185">Reference proteome</keyword>
<organism evidence="3 5">
    <name type="scientific">Labeo rohita</name>
    <name type="common">Indian major carp</name>
    <name type="synonym">Cyprinus rohita</name>
    <dbReference type="NCBI Taxonomy" id="84645"/>
    <lineage>
        <taxon>Eukaryota</taxon>
        <taxon>Metazoa</taxon>
        <taxon>Chordata</taxon>
        <taxon>Craniata</taxon>
        <taxon>Vertebrata</taxon>
        <taxon>Euteleostomi</taxon>
        <taxon>Actinopterygii</taxon>
        <taxon>Neopterygii</taxon>
        <taxon>Teleostei</taxon>
        <taxon>Ostariophysi</taxon>
        <taxon>Cypriniformes</taxon>
        <taxon>Cyprinidae</taxon>
        <taxon>Labeoninae</taxon>
        <taxon>Labeonini</taxon>
        <taxon>Labeo</taxon>
    </lineage>
</organism>
<gene>
    <name evidence="4" type="ORF">ROHU_020229</name>
    <name evidence="3" type="ORF">ROHU_031953</name>
</gene>